<evidence type="ECO:0000313" key="4">
    <source>
        <dbReference type="Proteomes" id="UP001378592"/>
    </source>
</evidence>
<keyword evidence="1" id="KW-1133">Transmembrane helix</keyword>
<feature type="transmembrane region" description="Helical" evidence="1">
    <location>
        <begin position="351"/>
        <end position="372"/>
    </location>
</feature>
<gene>
    <name evidence="3" type="ORF">R5R35_001128</name>
</gene>
<keyword evidence="4" id="KW-1185">Reference proteome</keyword>
<sequence length="423" mass="48505">MSEEETSAAAILRAHCAVLLLLLVRVAAEREEKMDLFKCCGPYEMLSGNGQYCVSAPWPRDDSLNVRGNFIENVEPSNQQWMNHWVPPSISTHHLRIIYLNAFRIYDFPERKASLRVVEEAVKWNESEELVQGIGYWRSNRVAFERDGVFRTINKPRTFSSPRRSVYSLTYCVDAALPPLAPFALYSDSDFRYEECIIKCCRPAHVVELHGNFWECESDARGNWSPDNTSLKGVLPTDVPFESSADFMTCIARNTSSTHPLRLSPEDTWASYLLRDRYHHFFFSSWETCFDYERREDKTLRETLFYCEESRIGRGIYWMLRPLCFVSASLLAVALLSVASNSSMRVKEHGWCLACHAVCLLAFNLGQVVYFMTLSNEVDLVFHGPPNHLINVCLKIGFAMYFLLMAANCWLTALCMNMALGFG</sequence>
<accession>A0AAN9W405</accession>
<proteinExistence type="predicted"/>
<evidence type="ECO:0000313" key="3">
    <source>
        <dbReference type="EMBL" id="KAK7869184.1"/>
    </source>
</evidence>
<protein>
    <submittedName>
        <fullName evidence="3">Uncharacterized protein</fullName>
    </submittedName>
</protein>
<keyword evidence="1" id="KW-0472">Membrane</keyword>
<feature type="signal peptide" evidence="2">
    <location>
        <begin position="1"/>
        <end position="28"/>
    </location>
</feature>
<evidence type="ECO:0000256" key="2">
    <source>
        <dbReference type="SAM" id="SignalP"/>
    </source>
</evidence>
<dbReference type="AlphaFoldDB" id="A0AAN9W405"/>
<dbReference type="EMBL" id="JAZDUA010000078">
    <property type="protein sequence ID" value="KAK7869184.1"/>
    <property type="molecule type" value="Genomic_DNA"/>
</dbReference>
<feature type="transmembrane region" description="Helical" evidence="1">
    <location>
        <begin position="398"/>
        <end position="420"/>
    </location>
</feature>
<organism evidence="3 4">
    <name type="scientific">Gryllus longicercus</name>
    <dbReference type="NCBI Taxonomy" id="2509291"/>
    <lineage>
        <taxon>Eukaryota</taxon>
        <taxon>Metazoa</taxon>
        <taxon>Ecdysozoa</taxon>
        <taxon>Arthropoda</taxon>
        <taxon>Hexapoda</taxon>
        <taxon>Insecta</taxon>
        <taxon>Pterygota</taxon>
        <taxon>Neoptera</taxon>
        <taxon>Polyneoptera</taxon>
        <taxon>Orthoptera</taxon>
        <taxon>Ensifera</taxon>
        <taxon>Gryllidea</taxon>
        <taxon>Grylloidea</taxon>
        <taxon>Gryllidae</taxon>
        <taxon>Gryllinae</taxon>
        <taxon>Gryllus</taxon>
    </lineage>
</organism>
<keyword evidence="1" id="KW-0812">Transmembrane</keyword>
<dbReference type="Proteomes" id="UP001378592">
    <property type="component" value="Unassembled WGS sequence"/>
</dbReference>
<feature type="chain" id="PRO_5042946014" evidence="2">
    <location>
        <begin position="29"/>
        <end position="423"/>
    </location>
</feature>
<feature type="transmembrane region" description="Helical" evidence="1">
    <location>
        <begin position="316"/>
        <end position="339"/>
    </location>
</feature>
<keyword evidence="2" id="KW-0732">Signal</keyword>
<reference evidence="3 4" key="1">
    <citation type="submission" date="2024-03" db="EMBL/GenBank/DDBJ databases">
        <title>The genome assembly and annotation of the cricket Gryllus longicercus Weissman &amp; Gray.</title>
        <authorList>
            <person name="Szrajer S."/>
            <person name="Gray D."/>
            <person name="Ylla G."/>
        </authorList>
    </citation>
    <scope>NUCLEOTIDE SEQUENCE [LARGE SCALE GENOMIC DNA]</scope>
    <source>
        <strain evidence="3">DAG 2021-001</strain>
        <tissue evidence="3">Whole body minus gut</tissue>
    </source>
</reference>
<name>A0AAN9W405_9ORTH</name>
<evidence type="ECO:0000256" key="1">
    <source>
        <dbReference type="SAM" id="Phobius"/>
    </source>
</evidence>
<comment type="caution">
    <text evidence="3">The sequence shown here is derived from an EMBL/GenBank/DDBJ whole genome shotgun (WGS) entry which is preliminary data.</text>
</comment>